<dbReference type="SUPFAM" id="SSF102215">
    <property type="entry name" value="Creatininase"/>
    <property type="match status" value="1"/>
</dbReference>
<dbReference type="GO" id="GO:0016811">
    <property type="term" value="F:hydrolase activity, acting on carbon-nitrogen (but not peptide) bonds, in linear amides"/>
    <property type="evidence" value="ECO:0007669"/>
    <property type="project" value="TreeGrafter"/>
</dbReference>
<evidence type="ECO:0000256" key="4">
    <source>
        <dbReference type="ARBA" id="ARBA00022833"/>
    </source>
</evidence>
<comment type="similarity">
    <text evidence="5">Belongs to the creatininase superfamily.</text>
</comment>
<evidence type="ECO:0000256" key="5">
    <source>
        <dbReference type="ARBA" id="ARBA00024029"/>
    </source>
</evidence>
<evidence type="ECO:0000256" key="1">
    <source>
        <dbReference type="ARBA" id="ARBA00001947"/>
    </source>
</evidence>
<dbReference type="GO" id="GO:0009231">
    <property type="term" value="P:riboflavin biosynthetic process"/>
    <property type="evidence" value="ECO:0007669"/>
    <property type="project" value="TreeGrafter"/>
</dbReference>
<dbReference type="GO" id="GO:0046872">
    <property type="term" value="F:metal ion binding"/>
    <property type="evidence" value="ECO:0007669"/>
    <property type="project" value="UniProtKB-KW"/>
</dbReference>
<dbReference type="Gene3D" id="3.40.50.10310">
    <property type="entry name" value="Creatininase"/>
    <property type="match status" value="1"/>
</dbReference>
<evidence type="ECO:0000256" key="2">
    <source>
        <dbReference type="ARBA" id="ARBA00022723"/>
    </source>
</evidence>
<feature type="region of interest" description="Disordered" evidence="6">
    <location>
        <begin position="190"/>
        <end position="211"/>
    </location>
</feature>
<name>Q0QM10_9SYNE</name>
<dbReference type="InterPro" id="IPR024087">
    <property type="entry name" value="Creatininase-like_sf"/>
</dbReference>
<evidence type="ECO:0000313" key="7">
    <source>
        <dbReference type="EMBL" id="ABB92251.1"/>
    </source>
</evidence>
<keyword evidence="3" id="KW-0378">Hydrolase</keyword>
<protein>
    <submittedName>
        <fullName evidence="7">Creatininase</fullName>
    </submittedName>
</protein>
<evidence type="ECO:0000256" key="6">
    <source>
        <dbReference type="SAM" id="MobiDB-lite"/>
    </source>
</evidence>
<dbReference type="InterPro" id="IPR003785">
    <property type="entry name" value="Creatininase/forma_Hydrolase"/>
</dbReference>
<evidence type="ECO:0000256" key="3">
    <source>
        <dbReference type="ARBA" id="ARBA00022801"/>
    </source>
</evidence>
<dbReference type="AlphaFoldDB" id="Q0QM10"/>
<dbReference type="PANTHER" id="PTHR35005:SF1">
    <property type="entry name" value="2-AMINO-5-FORMYLAMINO-6-RIBOSYLAMINOPYRIMIDIN-4(3H)-ONE 5'-MONOPHOSPHATE DEFORMYLASE"/>
    <property type="match status" value="1"/>
</dbReference>
<dbReference type="PANTHER" id="PTHR35005">
    <property type="entry name" value="3-DEHYDRO-SCYLLO-INOSOSE HYDROLASE"/>
    <property type="match status" value="1"/>
</dbReference>
<accession>Q0QM10</accession>
<keyword evidence="2" id="KW-0479">Metal-binding</keyword>
<sequence length="268" mass="28800">MNRSARRFDQLTWPEVRELAPQAGSTLVWPFGACEQHGPHLPLATDALFAERILDVVLADLDRALPIWRLPAQAIGFSPEHQSFPGTLSLSSELLIGIVVQLGAQLAGMGWQRLVLFNAHGGQIGLLQVAARELRQKCPDMAVLPCFLWSGVAGLDTLIPDVELVDGLHAGLGETALMLQLAPDLVGSSRPVDGLSSGDPTQSPPPGWSLEGAAPYTWLTDDLSPSGVIGDSRDASVALGSALEKRLVQHWSRLFDALLRSSWPPCSR</sequence>
<comment type="cofactor">
    <cofactor evidence="1">
        <name>Zn(2+)</name>
        <dbReference type="ChEBI" id="CHEBI:29105"/>
    </cofactor>
</comment>
<dbReference type="Pfam" id="PF02633">
    <property type="entry name" value="Creatininase"/>
    <property type="match status" value="1"/>
</dbReference>
<dbReference type="EMBL" id="DQ284920">
    <property type="protein sequence ID" value="ABB92251.1"/>
    <property type="molecule type" value="Genomic_DNA"/>
</dbReference>
<organism evidence="7">
    <name type="scientific">uncultured marine type-A Synechococcus 5B2</name>
    <dbReference type="NCBI Taxonomy" id="359140"/>
    <lineage>
        <taxon>Bacteria</taxon>
        <taxon>Bacillati</taxon>
        <taxon>Cyanobacteriota</taxon>
        <taxon>Cyanophyceae</taxon>
        <taxon>Synechococcales</taxon>
        <taxon>Synechococcaceae</taxon>
        <taxon>Synechococcus</taxon>
        <taxon>environmental samples</taxon>
    </lineage>
</organism>
<keyword evidence="4" id="KW-0862">Zinc</keyword>
<reference evidence="7" key="1">
    <citation type="journal article" date="2006" name="Mar. Ecol. Prog. Ser.">
        <title>Gene diversity and organization in rbcL-containing genome fragments from uncultivated Synechococcus in the Gulf of Mexico.</title>
        <authorList>
            <person name="John D.E."/>
            <person name="Wawrik B."/>
            <person name="Tabita F.R."/>
            <person name="Paul J.H."/>
        </authorList>
    </citation>
    <scope>NUCLEOTIDE SEQUENCE</scope>
</reference>
<proteinExistence type="inferred from homology"/>